<reference evidence="2" key="1">
    <citation type="submission" date="2021-03" db="EMBL/GenBank/DDBJ databases">
        <title>Draft genome sequence of rust myrtle Austropuccinia psidii MF-1, a brazilian biotype.</title>
        <authorList>
            <person name="Quecine M.C."/>
            <person name="Pachon D.M.R."/>
            <person name="Bonatelli M.L."/>
            <person name="Correr F.H."/>
            <person name="Franceschini L.M."/>
            <person name="Leite T.F."/>
            <person name="Margarido G.R.A."/>
            <person name="Almeida C.A."/>
            <person name="Ferrarezi J.A."/>
            <person name="Labate C.A."/>
        </authorList>
    </citation>
    <scope>NUCLEOTIDE SEQUENCE</scope>
    <source>
        <strain evidence="2">MF-1</strain>
    </source>
</reference>
<feature type="compositionally biased region" description="Polar residues" evidence="1">
    <location>
        <begin position="86"/>
        <end position="97"/>
    </location>
</feature>
<protein>
    <submittedName>
        <fullName evidence="2">Uncharacterized protein</fullName>
    </submittedName>
</protein>
<dbReference type="EMBL" id="AVOT02001075">
    <property type="protein sequence ID" value="MBW0465568.1"/>
    <property type="molecule type" value="Genomic_DNA"/>
</dbReference>
<organism evidence="2 3">
    <name type="scientific">Austropuccinia psidii MF-1</name>
    <dbReference type="NCBI Taxonomy" id="1389203"/>
    <lineage>
        <taxon>Eukaryota</taxon>
        <taxon>Fungi</taxon>
        <taxon>Dikarya</taxon>
        <taxon>Basidiomycota</taxon>
        <taxon>Pucciniomycotina</taxon>
        <taxon>Pucciniomycetes</taxon>
        <taxon>Pucciniales</taxon>
        <taxon>Sphaerophragmiaceae</taxon>
        <taxon>Austropuccinia</taxon>
    </lineage>
</organism>
<feature type="region of interest" description="Disordered" evidence="1">
    <location>
        <begin position="69"/>
        <end position="141"/>
    </location>
</feature>
<accession>A0A9Q3BI77</accession>
<gene>
    <name evidence="2" type="ORF">O181_005283</name>
</gene>
<feature type="compositionally biased region" description="Polar residues" evidence="1">
    <location>
        <begin position="114"/>
        <end position="124"/>
    </location>
</feature>
<dbReference type="AlphaFoldDB" id="A0A9Q3BI77"/>
<feature type="compositionally biased region" description="Basic residues" evidence="1">
    <location>
        <begin position="102"/>
        <end position="112"/>
    </location>
</feature>
<sequence length="141" mass="16152">MKASDHVSLYIADFVMLMSRIGYWEERAYIHVYERELTSILLNQLASQPGSFDTLQELMDITLELDTRYHERQKKKGSHQEKNPPVTGSNSSRVPQDSSSNKPHHKKSKKGKSFQVSENKTHSALLNKHNKLIGSKKGEED</sequence>
<evidence type="ECO:0000313" key="2">
    <source>
        <dbReference type="EMBL" id="MBW0465568.1"/>
    </source>
</evidence>
<comment type="caution">
    <text evidence="2">The sequence shown here is derived from an EMBL/GenBank/DDBJ whole genome shotgun (WGS) entry which is preliminary data.</text>
</comment>
<proteinExistence type="predicted"/>
<dbReference type="Proteomes" id="UP000765509">
    <property type="component" value="Unassembled WGS sequence"/>
</dbReference>
<keyword evidence="3" id="KW-1185">Reference proteome</keyword>
<dbReference type="OrthoDB" id="5582182at2759"/>
<evidence type="ECO:0000256" key="1">
    <source>
        <dbReference type="SAM" id="MobiDB-lite"/>
    </source>
</evidence>
<evidence type="ECO:0000313" key="3">
    <source>
        <dbReference type="Proteomes" id="UP000765509"/>
    </source>
</evidence>
<name>A0A9Q3BI77_9BASI</name>